<evidence type="ECO:0000256" key="4">
    <source>
        <dbReference type="ARBA" id="ARBA00022692"/>
    </source>
</evidence>
<evidence type="ECO:0000256" key="3">
    <source>
        <dbReference type="ARBA" id="ARBA00022448"/>
    </source>
</evidence>
<feature type="transmembrane region" description="Helical" evidence="8">
    <location>
        <begin position="139"/>
        <end position="159"/>
    </location>
</feature>
<proteinExistence type="inferred from homology"/>
<evidence type="ECO:0000256" key="1">
    <source>
        <dbReference type="ARBA" id="ARBA00004141"/>
    </source>
</evidence>
<accession>A0A0F4YWL3</accession>
<feature type="transmembrane region" description="Helical" evidence="8">
    <location>
        <begin position="386"/>
        <end position="412"/>
    </location>
</feature>
<comment type="caution">
    <text evidence="10">The sequence shown here is derived from an EMBL/GenBank/DDBJ whole genome shotgun (WGS) entry which is preliminary data.</text>
</comment>
<dbReference type="SUPFAM" id="SSF103473">
    <property type="entry name" value="MFS general substrate transporter"/>
    <property type="match status" value="1"/>
</dbReference>
<evidence type="ECO:0000313" key="10">
    <source>
        <dbReference type="EMBL" id="KKA22028.1"/>
    </source>
</evidence>
<evidence type="ECO:0000256" key="7">
    <source>
        <dbReference type="RuleBase" id="RU003346"/>
    </source>
</evidence>
<organism evidence="10 11">
    <name type="scientific">Rasamsonia emersonii (strain ATCC 16479 / CBS 393.64 / IMI 116815)</name>
    <dbReference type="NCBI Taxonomy" id="1408163"/>
    <lineage>
        <taxon>Eukaryota</taxon>
        <taxon>Fungi</taxon>
        <taxon>Dikarya</taxon>
        <taxon>Ascomycota</taxon>
        <taxon>Pezizomycotina</taxon>
        <taxon>Eurotiomycetes</taxon>
        <taxon>Eurotiomycetidae</taxon>
        <taxon>Eurotiales</taxon>
        <taxon>Trichocomaceae</taxon>
        <taxon>Rasamsonia</taxon>
    </lineage>
</organism>
<feature type="transmembrane region" description="Helical" evidence="8">
    <location>
        <begin position="171"/>
        <end position="191"/>
    </location>
</feature>
<feature type="domain" description="Major facilitator superfamily (MFS) profile" evidence="9">
    <location>
        <begin position="41"/>
        <end position="477"/>
    </location>
</feature>
<dbReference type="GO" id="GO:0005351">
    <property type="term" value="F:carbohydrate:proton symporter activity"/>
    <property type="evidence" value="ECO:0007669"/>
    <property type="project" value="TreeGrafter"/>
</dbReference>
<keyword evidence="6 8" id="KW-0472">Membrane</keyword>
<evidence type="ECO:0000259" key="9">
    <source>
        <dbReference type="PROSITE" id="PS50850"/>
    </source>
</evidence>
<feature type="transmembrane region" description="Helical" evidence="8">
    <location>
        <begin position="110"/>
        <end position="133"/>
    </location>
</feature>
<gene>
    <name evidence="10" type="ORF">T310_3918</name>
</gene>
<evidence type="ECO:0000256" key="2">
    <source>
        <dbReference type="ARBA" id="ARBA00010992"/>
    </source>
</evidence>
<feature type="transmembrane region" description="Helical" evidence="8">
    <location>
        <begin position="289"/>
        <end position="311"/>
    </location>
</feature>
<dbReference type="GO" id="GO:0016020">
    <property type="term" value="C:membrane"/>
    <property type="evidence" value="ECO:0007669"/>
    <property type="project" value="UniProtKB-SubCell"/>
</dbReference>
<comment type="similarity">
    <text evidence="2 7">Belongs to the major facilitator superfamily. Sugar transporter (TC 2.A.1.1) family.</text>
</comment>
<feature type="transmembrane region" description="Helical" evidence="8">
    <location>
        <begin position="358"/>
        <end position="374"/>
    </location>
</feature>
<name>A0A0F4YWL3_RASE3</name>
<feature type="transmembrane region" description="Helical" evidence="8">
    <location>
        <begin position="37"/>
        <end position="57"/>
    </location>
</feature>
<dbReference type="OrthoDB" id="6133115at2759"/>
<dbReference type="Gene3D" id="1.20.1250.20">
    <property type="entry name" value="MFS general substrate transporter like domains"/>
    <property type="match status" value="1"/>
</dbReference>
<dbReference type="PROSITE" id="PS50850">
    <property type="entry name" value="MFS"/>
    <property type="match status" value="1"/>
</dbReference>
<feature type="transmembrane region" description="Helical" evidence="8">
    <location>
        <begin position="77"/>
        <end position="98"/>
    </location>
</feature>
<comment type="subcellular location">
    <subcellularLocation>
        <location evidence="1">Membrane</location>
        <topology evidence="1">Multi-pass membrane protein</topology>
    </subcellularLocation>
</comment>
<dbReference type="EMBL" id="LASV01000160">
    <property type="protein sequence ID" value="KKA22028.1"/>
    <property type="molecule type" value="Genomic_DNA"/>
</dbReference>
<dbReference type="Proteomes" id="UP000053958">
    <property type="component" value="Unassembled WGS sequence"/>
</dbReference>
<dbReference type="FunFam" id="1.20.1250.20:FF:000117">
    <property type="entry name" value="MFS hexose transporter"/>
    <property type="match status" value="1"/>
</dbReference>
<evidence type="ECO:0000256" key="5">
    <source>
        <dbReference type="ARBA" id="ARBA00022989"/>
    </source>
</evidence>
<feature type="transmembrane region" description="Helical" evidence="8">
    <location>
        <begin position="455"/>
        <end position="473"/>
    </location>
</feature>
<dbReference type="InterPro" id="IPR050360">
    <property type="entry name" value="MFS_Sugar_Transporters"/>
</dbReference>
<feature type="transmembrane region" description="Helical" evidence="8">
    <location>
        <begin position="203"/>
        <end position="220"/>
    </location>
</feature>
<protein>
    <submittedName>
        <fullName evidence="10">MFS sugar:H+ symporter</fullName>
    </submittedName>
</protein>
<dbReference type="RefSeq" id="XP_013328640.1">
    <property type="nucleotide sequence ID" value="XM_013473186.1"/>
</dbReference>
<dbReference type="Pfam" id="PF00083">
    <property type="entry name" value="Sugar_tr"/>
    <property type="match status" value="1"/>
</dbReference>
<dbReference type="InterPro" id="IPR003663">
    <property type="entry name" value="Sugar/inositol_transpt"/>
</dbReference>
<keyword evidence="5 8" id="KW-1133">Transmembrane helix</keyword>
<dbReference type="AlphaFoldDB" id="A0A0F4YWL3"/>
<dbReference type="InterPro" id="IPR020846">
    <property type="entry name" value="MFS_dom"/>
</dbReference>
<reference evidence="10 11" key="1">
    <citation type="submission" date="2015-04" db="EMBL/GenBank/DDBJ databases">
        <authorList>
            <person name="Heijne W.H."/>
            <person name="Fedorova N.D."/>
            <person name="Nierman W.C."/>
            <person name="Vollebregt A.W."/>
            <person name="Zhao Z."/>
            <person name="Wu L."/>
            <person name="Kumar M."/>
            <person name="Stam H."/>
            <person name="van den Berg M.A."/>
            <person name="Pel H.J."/>
        </authorList>
    </citation>
    <scope>NUCLEOTIDE SEQUENCE [LARGE SCALE GENOMIC DNA]</scope>
    <source>
        <strain evidence="10 11">CBS 393.64</strain>
    </source>
</reference>
<sequence>MLSNKIAAKELAQVSEVSQLQQLDTTPWYRKKNLRKLYFALVPAALGVEMTSGYDGSVLNGLQAVQPWVDYFNNPNGALLGIITAAFSIGAVFAIPIVPWVNDRFGRKACVVVGSLIITIGVILQTASVTIGMFVVSRIMLGLGIPFAINGASQLIAELTYPRERGVITGLFNESWYAGAIIAAGVTLGTFSMKSNWSWRLPSLLQILPSSLQLIFIWFIPESPRWLVSKDRNEEAFEILVKYHAEGNRDDPFVRAEFNQIRDTIRLEMESSKTNWAELLRGSANRRRALIAACVGLFSQWSGNGLVSYYLAKVLSTIGITDRRTQNEVNLGLSCWNLVTGVLGAFITRVATRRRQYLISYVGMTLLFACWTGASADYVKTTNHSAASAVVALIFIYYGFYNLMMPLTYVFITEVFPFIHRSKGVALTQGFSRGGSAFNQFVNPIGMERLGWKYYIVYVVWLAVETTVIFFLYPETKGPSLEEVAAVMEGSEAKIAGLTLGDGQGKRADVEVQEIEKV</sequence>
<dbReference type="PANTHER" id="PTHR48022">
    <property type="entry name" value="PLASTIDIC GLUCOSE TRANSPORTER 4"/>
    <property type="match status" value="1"/>
</dbReference>
<feature type="transmembrane region" description="Helical" evidence="8">
    <location>
        <begin position="331"/>
        <end position="351"/>
    </location>
</feature>
<evidence type="ECO:0000313" key="11">
    <source>
        <dbReference type="Proteomes" id="UP000053958"/>
    </source>
</evidence>
<evidence type="ECO:0000256" key="8">
    <source>
        <dbReference type="SAM" id="Phobius"/>
    </source>
</evidence>
<keyword evidence="4 8" id="KW-0812">Transmembrane</keyword>
<keyword evidence="11" id="KW-1185">Reference proteome</keyword>
<dbReference type="NCBIfam" id="TIGR00879">
    <property type="entry name" value="SP"/>
    <property type="match status" value="1"/>
</dbReference>
<dbReference type="PANTHER" id="PTHR48022:SF29">
    <property type="entry name" value="SUGAR TRANSPORTER, PUTATIVE (AFU_ORTHOLOGUE AFUA_6G14500)-RELATED"/>
    <property type="match status" value="1"/>
</dbReference>
<dbReference type="InterPro" id="IPR036259">
    <property type="entry name" value="MFS_trans_sf"/>
</dbReference>
<evidence type="ECO:0000256" key="6">
    <source>
        <dbReference type="ARBA" id="ARBA00023136"/>
    </source>
</evidence>
<dbReference type="GeneID" id="25316267"/>
<keyword evidence="3 7" id="KW-0813">Transport</keyword>
<dbReference type="InterPro" id="IPR005828">
    <property type="entry name" value="MFS_sugar_transport-like"/>
</dbReference>